<evidence type="ECO:0000313" key="5">
    <source>
        <dbReference type="Proteomes" id="UP001596484"/>
    </source>
</evidence>
<dbReference type="PANTHER" id="PTHR34202:SF1">
    <property type="entry name" value="UPF0548 PROTEIN"/>
    <property type="match status" value="1"/>
</dbReference>
<dbReference type="InterPro" id="IPR018960">
    <property type="entry name" value="DUF1990"/>
</dbReference>
<protein>
    <submittedName>
        <fullName evidence="4">DUF1990 family protein</fullName>
    </submittedName>
</protein>
<feature type="transmembrane region" description="Helical" evidence="2">
    <location>
        <begin position="269"/>
        <end position="287"/>
    </location>
</feature>
<organism evidence="4 5">
    <name type="scientific">Rhodococcus daqingensis</name>
    <dbReference type="NCBI Taxonomy" id="2479363"/>
    <lineage>
        <taxon>Bacteria</taxon>
        <taxon>Bacillati</taxon>
        <taxon>Actinomycetota</taxon>
        <taxon>Actinomycetes</taxon>
        <taxon>Mycobacteriales</taxon>
        <taxon>Nocardiaceae</taxon>
        <taxon>Rhodococcus</taxon>
    </lineage>
</organism>
<evidence type="ECO:0000313" key="4">
    <source>
        <dbReference type="EMBL" id="MFC7447208.1"/>
    </source>
</evidence>
<sequence length="293" mass="31664">MASVNPDALQTAPWTYPEVGGTRAVLPDGYHHVHESAVIGIGAEEFERAKNVLLHWDMHRRAGLRVQSSDEEAVEGAVVILRLGPGPLAITAPCRVVYRIDEPRRSGFAYGTLPGHPERGEERFAVELGDDGLVRVVIDAFSTGGSTLARLGGPANRAVQRLITGPLPPRVHPDPAGAPTQLGTTRGRMPRYAGTRTPVRAGGSTVATELDPSVNEPLVAAHVDTAEVPSAAWGWSGEAPRLFRFLGWFFAAFLLVYTIGNHEGKVEDLWLVGLAAGMVFLLVRDIIQRRKPR</sequence>
<accession>A0ABW2RTN7</accession>
<evidence type="ECO:0000256" key="1">
    <source>
        <dbReference type="SAM" id="MobiDB-lite"/>
    </source>
</evidence>
<dbReference type="Pfam" id="PF09348">
    <property type="entry name" value="DUF1990"/>
    <property type="match status" value="1"/>
</dbReference>
<comment type="caution">
    <text evidence="4">The sequence shown here is derived from an EMBL/GenBank/DDBJ whole genome shotgun (WGS) entry which is preliminary data.</text>
</comment>
<dbReference type="EMBL" id="JBHTCS010000009">
    <property type="protein sequence ID" value="MFC7447208.1"/>
    <property type="molecule type" value="Genomic_DNA"/>
</dbReference>
<evidence type="ECO:0000256" key="2">
    <source>
        <dbReference type="SAM" id="Phobius"/>
    </source>
</evidence>
<keyword evidence="2" id="KW-0472">Membrane</keyword>
<gene>
    <name evidence="4" type="ORF">ACFQS9_04800</name>
</gene>
<dbReference type="Pfam" id="PF10939">
    <property type="entry name" value="DUF2631"/>
    <property type="match status" value="1"/>
</dbReference>
<dbReference type="RefSeq" id="WP_378402121.1">
    <property type="nucleotide sequence ID" value="NZ_JBHTCS010000009.1"/>
</dbReference>
<feature type="transmembrane region" description="Helical" evidence="2">
    <location>
        <begin position="245"/>
        <end position="263"/>
    </location>
</feature>
<keyword evidence="2" id="KW-0812">Transmembrane</keyword>
<dbReference type="PANTHER" id="PTHR34202">
    <property type="entry name" value="UPF0548 PROTEIN"/>
    <property type="match status" value="1"/>
</dbReference>
<proteinExistence type="predicted"/>
<reference evidence="5" key="1">
    <citation type="journal article" date="2019" name="Int. J. Syst. Evol. Microbiol.">
        <title>The Global Catalogue of Microorganisms (GCM) 10K type strain sequencing project: providing services to taxonomists for standard genome sequencing and annotation.</title>
        <authorList>
            <consortium name="The Broad Institute Genomics Platform"/>
            <consortium name="The Broad Institute Genome Sequencing Center for Infectious Disease"/>
            <person name="Wu L."/>
            <person name="Ma J."/>
        </authorList>
    </citation>
    <scope>NUCLEOTIDE SEQUENCE [LARGE SCALE GENOMIC DNA]</scope>
    <source>
        <strain evidence="5">ICMP 19430</strain>
    </source>
</reference>
<dbReference type="InterPro" id="IPR024341">
    <property type="entry name" value="DUF2631"/>
</dbReference>
<feature type="region of interest" description="Disordered" evidence="1">
    <location>
        <begin position="165"/>
        <end position="203"/>
    </location>
</feature>
<keyword evidence="2" id="KW-1133">Transmembrane helix</keyword>
<name>A0ABW2RTN7_9NOCA</name>
<keyword evidence="5" id="KW-1185">Reference proteome</keyword>
<evidence type="ECO:0000259" key="3">
    <source>
        <dbReference type="Pfam" id="PF09348"/>
    </source>
</evidence>
<dbReference type="Proteomes" id="UP001596484">
    <property type="component" value="Unassembled WGS sequence"/>
</dbReference>
<feature type="domain" description="DUF1990" evidence="3">
    <location>
        <begin position="15"/>
        <end position="164"/>
    </location>
</feature>